<evidence type="ECO:0000313" key="2">
    <source>
        <dbReference type="Proteomes" id="UP001472677"/>
    </source>
</evidence>
<name>A0ABR2FD75_9ROSI</name>
<dbReference type="PANTHER" id="PTHR33033:SF83">
    <property type="entry name" value="REVERSE TRANSCRIPTASE-LIKE PROTEIN"/>
    <property type="match status" value="1"/>
</dbReference>
<accession>A0ABR2FD75</accession>
<dbReference type="CDD" id="cd06222">
    <property type="entry name" value="RNase_H_like"/>
    <property type="match status" value="1"/>
</dbReference>
<dbReference type="PANTHER" id="PTHR33033">
    <property type="entry name" value="POLYNUCLEOTIDYL TRANSFERASE, RIBONUCLEASE H-LIKE SUPERFAMILY PROTEIN-RELATED"/>
    <property type="match status" value="1"/>
</dbReference>
<organism evidence="1 2">
    <name type="scientific">Hibiscus sabdariffa</name>
    <name type="common">roselle</name>
    <dbReference type="NCBI Taxonomy" id="183260"/>
    <lineage>
        <taxon>Eukaryota</taxon>
        <taxon>Viridiplantae</taxon>
        <taxon>Streptophyta</taxon>
        <taxon>Embryophyta</taxon>
        <taxon>Tracheophyta</taxon>
        <taxon>Spermatophyta</taxon>
        <taxon>Magnoliopsida</taxon>
        <taxon>eudicotyledons</taxon>
        <taxon>Gunneridae</taxon>
        <taxon>Pentapetalae</taxon>
        <taxon>rosids</taxon>
        <taxon>malvids</taxon>
        <taxon>Malvales</taxon>
        <taxon>Malvaceae</taxon>
        <taxon>Malvoideae</taxon>
        <taxon>Hibiscus</taxon>
    </lineage>
</organism>
<keyword evidence="2" id="KW-1185">Reference proteome</keyword>
<sequence length="120" mass="13495">MFELSKLRTFWWCQNNWPEQFSSEFYFLANPALFRVVLSVHKLISRWCPPTLDPLKFNVDGAVKGSFGAAGVGGILRDHFGKVLASFSVLVGKMDATSAEIAIIKEANRIFLSNPKWLSN</sequence>
<dbReference type="InterPro" id="IPR044730">
    <property type="entry name" value="RNase_H-like_dom_plant"/>
</dbReference>
<evidence type="ECO:0008006" key="3">
    <source>
        <dbReference type="Google" id="ProtNLM"/>
    </source>
</evidence>
<gene>
    <name evidence="1" type="ORF">V6N12_069080</name>
</gene>
<dbReference type="Proteomes" id="UP001472677">
    <property type="component" value="Unassembled WGS sequence"/>
</dbReference>
<comment type="caution">
    <text evidence="1">The sequence shown here is derived from an EMBL/GenBank/DDBJ whole genome shotgun (WGS) entry which is preliminary data.</text>
</comment>
<protein>
    <recommendedName>
        <fullName evidence="3">RNase H type-1 domain-containing protein</fullName>
    </recommendedName>
</protein>
<proteinExistence type="predicted"/>
<reference evidence="1 2" key="1">
    <citation type="journal article" date="2024" name="G3 (Bethesda)">
        <title>Genome assembly of Hibiscus sabdariffa L. provides insights into metabolisms of medicinal natural products.</title>
        <authorList>
            <person name="Kim T."/>
        </authorList>
    </citation>
    <scope>NUCLEOTIDE SEQUENCE [LARGE SCALE GENOMIC DNA]</scope>
    <source>
        <strain evidence="1">TK-2024</strain>
        <tissue evidence="1">Old leaves</tissue>
    </source>
</reference>
<evidence type="ECO:0000313" key="1">
    <source>
        <dbReference type="EMBL" id="KAK8578736.1"/>
    </source>
</evidence>
<dbReference type="EMBL" id="JBBPBM010000006">
    <property type="protein sequence ID" value="KAK8578736.1"/>
    <property type="molecule type" value="Genomic_DNA"/>
</dbReference>